<dbReference type="InterPro" id="IPR017946">
    <property type="entry name" value="PLC-like_Pdiesterase_TIM-brl"/>
</dbReference>
<dbReference type="PROSITE" id="PS51704">
    <property type="entry name" value="GP_PDE"/>
    <property type="match status" value="1"/>
</dbReference>
<protein>
    <submittedName>
        <fullName evidence="2">Glycerophosphodiester phosphodiesterase</fullName>
    </submittedName>
</protein>
<name>A0A372MK97_9SPIR</name>
<comment type="caution">
    <text evidence="2">The sequence shown here is derived from an EMBL/GenBank/DDBJ whole genome shotgun (WGS) entry which is preliminary data.</text>
</comment>
<dbReference type="InterPro" id="IPR030395">
    <property type="entry name" value="GP_PDE_dom"/>
</dbReference>
<feature type="domain" description="GP-PDE" evidence="1">
    <location>
        <begin position="8"/>
        <end position="237"/>
    </location>
</feature>
<dbReference type="EMBL" id="QUWK01000002">
    <property type="protein sequence ID" value="RFU95746.1"/>
    <property type="molecule type" value="Genomic_DNA"/>
</dbReference>
<gene>
    <name evidence="2" type="ORF">DYP60_01685</name>
</gene>
<keyword evidence="3" id="KW-1185">Reference proteome</keyword>
<dbReference type="PANTHER" id="PTHR46211:SF14">
    <property type="entry name" value="GLYCEROPHOSPHODIESTER PHOSPHODIESTERASE"/>
    <property type="match status" value="1"/>
</dbReference>
<dbReference type="AlphaFoldDB" id="A0A372MK97"/>
<reference evidence="2 3" key="2">
    <citation type="submission" date="2018-09" db="EMBL/GenBank/DDBJ databases">
        <title>Genome of Sphaerochaeta halotolerans strain 4-11.</title>
        <authorList>
            <person name="Nazina T.N."/>
            <person name="Sokolova D.S."/>
        </authorList>
    </citation>
    <scope>NUCLEOTIDE SEQUENCE [LARGE SCALE GENOMIC DNA]</scope>
    <source>
        <strain evidence="2 3">4-11</strain>
    </source>
</reference>
<proteinExistence type="predicted"/>
<dbReference type="GO" id="GO:0008081">
    <property type="term" value="F:phosphoric diester hydrolase activity"/>
    <property type="evidence" value="ECO:0007669"/>
    <property type="project" value="InterPro"/>
</dbReference>
<organism evidence="2 3">
    <name type="scientific">Sphaerochaeta halotolerans</name>
    <dbReference type="NCBI Taxonomy" id="2293840"/>
    <lineage>
        <taxon>Bacteria</taxon>
        <taxon>Pseudomonadati</taxon>
        <taxon>Spirochaetota</taxon>
        <taxon>Spirochaetia</taxon>
        <taxon>Spirochaetales</taxon>
        <taxon>Sphaerochaetaceae</taxon>
        <taxon>Sphaerochaeta</taxon>
    </lineage>
</organism>
<accession>A0A372MK97</accession>
<dbReference type="PANTHER" id="PTHR46211">
    <property type="entry name" value="GLYCEROPHOSPHORYL DIESTER PHOSPHODIESTERASE"/>
    <property type="match status" value="1"/>
</dbReference>
<evidence type="ECO:0000313" key="3">
    <source>
        <dbReference type="Proteomes" id="UP000264002"/>
    </source>
</evidence>
<dbReference type="Pfam" id="PF03009">
    <property type="entry name" value="GDPD"/>
    <property type="match status" value="1"/>
</dbReference>
<dbReference type="Proteomes" id="UP000264002">
    <property type="component" value="Unassembled WGS sequence"/>
</dbReference>
<evidence type="ECO:0000313" key="2">
    <source>
        <dbReference type="EMBL" id="RFU95746.1"/>
    </source>
</evidence>
<dbReference type="SUPFAM" id="SSF51695">
    <property type="entry name" value="PLC-like phosphodiesterases"/>
    <property type="match status" value="1"/>
</dbReference>
<dbReference type="RefSeq" id="WP_117329143.1">
    <property type="nucleotide sequence ID" value="NZ_QUWK01000002.1"/>
</dbReference>
<sequence>MNRVFSKPLLFGHKGSSADHPENTLPSFADCLEHHIDGIELDVQRCRSGELVVIHDYDLMRVAGHPGKVAELSYQELKKIDIGGGEHIPLLADVFALGGKALYYDIEIKAPGAKDLGLEQLLLEKIYQSGMESRCFASSFNPISLLRFKRKSKGSIPTALIYGDNPGVPRILRHGFGKYLTRPSYLKPSKNRIKEAQSFGYQLCAWTVDERGDAASLLAQGVMGIISNNPKALQDLFSV</sequence>
<dbReference type="Gene3D" id="3.20.20.190">
    <property type="entry name" value="Phosphatidylinositol (PI) phosphodiesterase"/>
    <property type="match status" value="1"/>
</dbReference>
<dbReference type="GO" id="GO:0006629">
    <property type="term" value="P:lipid metabolic process"/>
    <property type="evidence" value="ECO:0007669"/>
    <property type="project" value="InterPro"/>
</dbReference>
<evidence type="ECO:0000259" key="1">
    <source>
        <dbReference type="PROSITE" id="PS51704"/>
    </source>
</evidence>
<reference evidence="3" key="1">
    <citation type="submission" date="2018-08" db="EMBL/GenBank/DDBJ databases">
        <authorList>
            <person name="Grouzdev D.S."/>
            <person name="Krutkina M.S."/>
        </authorList>
    </citation>
    <scope>NUCLEOTIDE SEQUENCE [LARGE SCALE GENOMIC DNA]</scope>
    <source>
        <strain evidence="3">4-11</strain>
    </source>
</reference>